<keyword evidence="2" id="KW-1185">Reference proteome</keyword>
<reference evidence="1" key="1">
    <citation type="submission" date="2022-07" db="EMBL/GenBank/DDBJ databases">
        <title>Phylogenomic reconstructions and comparative analyses of Kickxellomycotina fungi.</title>
        <authorList>
            <person name="Reynolds N.K."/>
            <person name="Stajich J.E."/>
            <person name="Barry K."/>
            <person name="Grigoriev I.V."/>
            <person name="Crous P."/>
            <person name="Smith M.E."/>
        </authorList>
    </citation>
    <scope>NUCLEOTIDE SEQUENCE</scope>
    <source>
        <strain evidence="1">Benny 63K</strain>
    </source>
</reference>
<proteinExistence type="predicted"/>
<evidence type="ECO:0000313" key="1">
    <source>
        <dbReference type="EMBL" id="KAJ1889651.1"/>
    </source>
</evidence>
<dbReference type="EMBL" id="JANBPG010001502">
    <property type="protein sequence ID" value="KAJ1889651.1"/>
    <property type="molecule type" value="Genomic_DNA"/>
</dbReference>
<sequence length="427" mass="49603">DWHPGSEGVVRNLIHPSLFPLIYGRSSFVDKKIKSPEAALQIKSLRKFPKDLEQWGVEANHAYKKSASNDENTEEAEDTFYVPLPSVRRASKKFCWLPSEFQVHQDSHVTVESYINNLHPLKYAEFYPVIGNIFSKFVPVLEQVVTDLAHRRGQRVVPGPYAWFDDSDEPKDYDAEDHNEKYDLWQETRPFIEPQPEPFQWPDRPAVPYSLKGRRLQAIVKMSNIILTPENPVYEGGAWHVEALANERIIATGLYYYDVDNITESNLKFREMVDEDEIEHAQDDERGLNLAYGIFENEIGRVEAKKGRCVVFPNMYQHRVEGFQLKDPKRSGCRKIFAFFFIDPTTRIPSTEIVPPQQQEWWKEEAMSIGPLRGLPLLVKDGILENVDFPISLDEAKRLRLELMEERSSHDIGIGHFFTPDFYFCEH</sequence>
<name>A0ACC1IDN4_9FUNG</name>
<accession>A0ACC1IDN4</accession>
<gene>
    <name evidence="1" type="ORF">LPJ66_007923</name>
</gene>
<organism evidence="1 2">
    <name type="scientific">Kickxella alabastrina</name>
    <dbReference type="NCBI Taxonomy" id="61397"/>
    <lineage>
        <taxon>Eukaryota</taxon>
        <taxon>Fungi</taxon>
        <taxon>Fungi incertae sedis</taxon>
        <taxon>Zoopagomycota</taxon>
        <taxon>Kickxellomycotina</taxon>
        <taxon>Kickxellomycetes</taxon>
        <taxon>Kickxellales</taxon>
        <taxon>Kickxellaceae</taxon>
        <taxon>Kickxella</taxon>
    </lineage>
</organism>
<dbReference type="Proteomes" id="UP001150581">
    <property type="component" value="Unassembled WGS sequence"/>
</dbReference>
<feature type="non-terminal residue" evidence="1">
    <location>
        <position position="1"/>
    </location>
</feature>
<evidence type="ECO:0000313" key="2">
    <source>
        <dbReference type="Proteomes" id="UP001150581"/>
    </source>
</evidence>
<protein>
    <submittedName>
        <fullName evidence="1">Uncharacterized protein</fullName>
    </submittedName>
</protein>
<comment type="caution">
    <text evidence="1">The sequence shown here is derived from an EMBL/GenBank/DDBJ whole genome shotgun (WGS) entry which is preliminary data.</text>
</comment>